<reference evidence="5" key="1">
    <citation type="submission" date="2021-03" db="EMBL/GenBank/DDBJ databases">
        <title>Fibrella sp. HMF5335 genome sequencing and assembly.</title>
        <authorList>
            <person name="Kang H."/>
            <person name="Kim H."/>
            <person name="Bae S."/>
            <person name="Joh K."/>
        </authorList>
    </citation>
    <scope>NUCLEOTIDE SEQUENCE</scope>
    <source>
        <strain evidence="5">HMF5335</strain>
    </source>
</reference>
<dbReference type="InterPro" id="IPR052025">
    <property type="entry name" value="Xyloglucanase_GH74"/>
</dbReference>
<dbReference type="InterPro" id="IPR031778">
    <property type="entry name" value="Sortilin_N"/>
</dbReference>
<dbReference type="SUPFAM" id="SSF50939">
    <property type="entry name" value="Sialidases"/>
    <property type="match status" value="2"/>
</dbReference>
<dbReference type="PANTHER" id="PTHR43739">
    <property type="entry name" value="XYLOGLUCANASE (EUROFUNG)"/>
    <property type="match status" value="1"/>
</dbReference>
<dbReference type="GO" id="GO:0010411">
    <property type="term" value="P:xyloglucan metabolic process"/>
    <property type="evidence" value="ECO:0007669"/>
    <property type="project" value="TreeGrafter"/>
</dbReference>
<feature type="compositionally biased region" description="Basic and acidic residues" evidence="2">
    <location>
        <begin position="987"/>
        <end position="996"/>
    </location>
</feature>
<evidence type="ECO:0000256" key="1">
    <source>
        <dbReference type="ARBA" id="ARBA00022737"/>
    </source>
</evidence>
<accession>A0A939GG04</accession>
<keyword evidence="6" id="KW-1185">Reference proteome</keyword>
<dbReference type="CDD" id="cd15482">
    <property type="entry name" value="Sialidase_non-viral"/>
    <property type="match status" value="2"/>
</dbReference>
<evidence type="ECO:0000259" key="4">
    <source>
        <dbReference type="Pfam" id="PF15902"/>
    </source>
</evidence>
<organism evidence="5 6">
    <name type="scientific">Fibrella rubiginis</name>
    <dbReference type="NCBI Taxonomy" id="2817060"/>
    <lineage>
        <taxon>Bacteria</taxon>
        <taxon>Pseudomonadati</taxon>
        <taxon>Bacteroidota</taxon>
        <taxon>Cytophagia</taxon>
        <taxon>Cytophagales</taxon>
        <taxon>Spirosomataceae</taxon>
        <taxon>Fibrella</taxon>
    </lineage>
</organism>
<sequence>MNKLLLSCGILLVTTGAFAQKKAKKAPLTTPVALAPTPAAERMAGATHRRQLAKTSLVQNLPVTSIGPTVMSGRVVDLAVNPLNANQFYVAYASGGLWRTDNNGMSFTPLFQHEAVMTLGALAVDWKGANTDEHTVWLGTGEANSSRSSYAGMGCYKSTDGGRTWQHLPGLDETHHIGKIALHPSNPNVAWVAAVGHLYTDNPERGLYKTTDGGTTWRRTLYIDNQTGAIDVDVDPANPQVVYAAMWHKERKAWNFVESGATSGLYKSTDGGETWKILSGGQSGLPQDAKTGRIGLSIFPGNTQTMYVILDNQSARPDKKEAKDAVADARKLTKDRLRVISKEEFLKSEDSFIADYLEEQNFPQKYTPKTLKELVQADKIKPVAILEYTDDANSRLINADVIGAEVYRSDDGGATWRKVNADFLDGLYNTYGYYFGNVWVAPDNADKIVIAGVPVIGSTDGGKTYRNMDGGNVHSDHHALWINPANNKHQILGNDGGINITYDSGKTWFKANTPAVGQFYAVAVDMAKPYNVYGGLQDNGVWTGPSNYKADNDWYASGKYPYKSIMGGDGMQVQVDWRDNNTVYTGFQFGNYFRVNRNTGETKRLVVPTEVGEPRLRWNWQAPILISRHNQDVIYFGSNRFHRSLNKGDEFKTLSGDLTAAANRKDNRESDVTYGTLTTIDESPLRFGLLYAGSDDGLIHVSKDGGNTWTRITNGLPVELWVSRVSASAHQEGTVYASLNGYRNDHFNAYVFVSTDYGQTWKQLGNGPTSSLPAEPVNVVREDPKNPNLLYVGTDHGLYVSLDKGQTFMPFGTGLPAVAVHDVVVHPRDNELLIGTHGRSLYTANIEHLQQLTDSVLARPLYLFTLKPVTASTRWGKRSSPYEDIPTYSLSLPYVAKSSGKTTATIQTEKGLVLRTLTDTTEAGLNYLAFDYSIDSSSRALYQTQLNEAKKKDDKAADLTPADDKKLYIQPGKYKLTLTQHGQSVSRDLEIKAPEKRPRRPVTFASPDEFEQWREEQEEEGK</sequence>
<proteinExistence type="predicted"/>
<feature type="region of interest" description="Disordered" evidence="2">
    <location>
        <begin position="979"/>
        <end position="1022"/>
    </location>
</feature>
<evidence type="ECO:0000256" key="3">
    <source>
        <dbReference type="SAM" id="SignalP"/>
    </source>
</evidence>
<keyword evidence="1" id="KW-0677">Repeat</keyword>
<dbReference type="AlphaFoldDB" id="A0A939GG04"/>
<dbReference type="EMBL" id="JAFMYV010000002">
    <property type="protein sequence ID" value="MBO0936105.1"/>
    <property type="molecule type" value="Genomic_DNA"/>
</dbReference>
<evidence type="ECO:0000313" key="5">
    <source>
        <dbReference type="EMBL" id="MBO0936105.1"/>
    </source>
</evidence>
<feature type="compositionally biased region" description="Basic and acidic residues" evidence="2">
    <location>
        <begin position="1011"/>
        <end position="1022"/>
    </location>
</feature>
<name>A0A939GG04_9BACT</name>
<dbReference type="Gene3D" id="2.130.10.10">
    <property type="entry name" value="YVTN repeat-like/Quinoprotein amine dehydrogenase"/>
    <property type="match status" value="5"/>
</dbReference>
<comment type="caution">
    <text evidence="5">The sequence shown here is derived from an EMBL/GenBank/DDBJ whole genome shotgun (WGS) entry which is preliminary data.</text>
</comment>
<dbReference type="RefSeq" id="WP_207363648.1">
    <property type="nucleotide sequence ID" value="NZ_JAFMYV010000002.1"/>
</dbReference>
<dbReference type="PANTHER" id="PTHR43739:SF5">
    <property type="entry name" value="EXO-ALPHA-SIALIDASE"/>
    <property type="match status" value="1"/>
</dbReference>
<gene>
    <name evidence="5" type="ORF">J2I47_06060</name>
</gene>
<feature type="signal peptide" evidence="3">
    <location>
        <begin position="1"/>
        <end position="19"/>
    </location>
</feature>
<evidence type="ECO:0000313" key="6">
    <source>
        <dbReference type="Proteomes" id="UP000664034"/>
    </source>
</evidence>
<dbReference type="InterPro" id="IPR036278">
    <property type="entry name" value="Sialidase_sf"/>
</dbReference>
<keyword evidence="3" id="KW-0732">Signal</keyword>
<protein>
    <submittedName>
        <fullName evidence="5">Glycosyl hydrolase</fullName>
    </submittedName>
</protein>
<keyword evidence="5" id="KW-0378">Hydrolase</keyword>
<dbReference type="Proteomes" id="UP000664034">
    <property type="component" value="Unassembled WGS sequence"/>
</dbReference>
<evidence type="ECO:0000256" key="2">
    <source>
        <dbReference type="SAM" id="MobiDB-lite"/>
    </source>
</evidence>
<feature type="chain" id="PRO_5037910863" evidence="3">
    <location>
        <begin position="20"/>
        <end position="1022"/>
    </location>
</feature>
<dbReference type="InterPro" id="IPR015943">
    <property type="entry name" value="WD40/YVTN_repeat-like_dom_sf"/>
</dbReference>
<feature type="domain" description="Sortilin N-terminal" evidence="4">
    <location>
        <begin position="156"/>
        <end position="284"/>
    </location>
</feature>
<dbReference type="Pfam" id="PF15902">
    <property type="entry name" value="Sortilin-Vps10"/>
    <property type="match status" value="1"/>
</dbReference>
<dbReference type="GO" id="GO:0016787">
    <property type="term" value="F:hydrolase activity"/>
    <property type="evidence" value="ECO:0007669"/>
    <property type="project" value="UniProtKB-KW"/>
</dbReference>